<evidence type="ECO:0000313" key="3">
    <source>
        <dbReference type="EMBL" id="CAD1843811.1"/>
    </source>
</evidence>
<evidence type="ECO:0000256" key="2">
    <source>
        <dbReference type="SAM" id="SignalP"/>
    </source>
</evidence>
<feature type="signal peptide" evidence="2">
    <location>
        <begin position="1"/>
        <end position="22"/>
    </location>
</feature>
<proteinExistence type="predicted"/>
<reference evidence="3" key="1">
    <citation type="submission" date="2020-07" db="EMBL/GenBank/DDBJ databases">
        <authorList>
            <person name="Lin J."/>
        </authorList>
    </citation>
    <scope>NUCLEOTIDE SEQUENCE</scope>
</reference>
<feature type="region of interest" description="Disordered" evidence="1">
    <location>
        <begin position="161"/>
        <end position="207"/>
    </location>
</feature>
<evidence type="ECO:0000256" key="1">
    <source>
        <dbReference type="SAM" id="MobiDB-lite"/>
    </source>
</evidence>
<keyword evidence="2" id="KW-0732">Signal</keyword>
<name>A0A6V7QLM0_ANACO</name>
<feature type="compositionally biased region" description="Polar residues" evidence="1">
    <location>
        <begin position="165"/>
        <end position="207"/>
    </location>
</feature>
<gene>
    <name evidence="3" type="ORF">CB5_LOCUS27022</name>
</gene>
<organism evidence="3">
    <name type="scientific">Ananas comosus var. bracteatus</name>
    <name type="common">red pineapple</name>
    <dbReference type="NCBI Taxonomy" id="296719"/>
    <lineage>
        <taxon>Eukaryota</taxon>
        <taxon>Viridiplantae</taxon>
        <taxon>Streptophyta</taxon>
        <taxon>Embryophyta</taxon>
        <taxon>Tracheophyta</taxon>
        <taxon>Spermatophyta</taxon>
        <taxon>Magnoliopsida</taxon>
        <taxon>Liliopsida</taxon>
        <taxon>Poales</taxon>
        <taxon>Bromeliaceae</taxon>
        <taxon>Bromelioideae</taxon>
        <taxon>Ananas</taxon>
    </lineage>
</organism>
<accession>A0A6V7QLM0</accession>
<protein>
    <submittedName>
        <fullName evidence="3">Uncharacterized protein</fullName>
    </submittedName>
</protein>
<feature type="compositionally biased region" description="Low complexity" evidence="1">
    <location>
        <begin position="89"/>
        <end position="111"/>
    </location>
</feature>
<dbReference type="AlphaFoldDB" id="A0A6V7QLM0"/>
<sequence>MKIPPTLLAIFVLMMIFKKAPAEGIGAQEDALVFTLQGVKGKEHALPRKYLHFSVNSRGDVEHKLEINSLVRNTEKNGVVSAASHAQEATSNGSDSTNSDAANNNGNATDSHPSSTSINNSHRQPRKEHALPRKYLHFSVNSRGDVENKLEINSLVRNTEKNGVVSATSHAQEATSKGSDSTNGDTANSNGYETASHPSSISVDNTHRQTSFEQYQAWSGSIPSAHP</sequence>
<feature type="chain" id="PRO_5027691140" evidence="2">
    <location>
        <begin position="23"/>
        <end position="227"/>
    </location>
</feature>
<feature type="compositionally biased region" description="Polar residues" evidence="1">
    <location>
        <begin position="112"/>
        <end position="122"/>
    </location>
</feature>
<feature type="region of interest" description="Disordered" evidence="1">
    <location>
        <begin position="82"/>
        <end position="132"/>
    </location>
</feature>
<dbReference type="EMBL" id="LR862137">
    <property type="protein sequence ID" value="CAD1843811.1"/>
    <property type="molecule type" value="Genomic_DNA"/>
</dbReference>